<proteinExistence type="predicted"/>
<gene>
    <name evidence="1" type="ORF">ES711_02220</name>
</gene>
<sequence>MTMLIGLSASAQQLTCADFREGSFYVPADDETLLSYTITRTGTQQIETVEDPNNLLGADFNKTAYATIEWIDACTYRLIYDRKQMVLSDYQKAINQNNGFLVSLETIEGPCFYFKSSLSDQDQEQIIKGKLCKDQ</sequence>
<keyword evidence="2" id="KW-1185">Reference proteome</keyword>
<dbReference type="RefSeq" id="WP_146889316.1">
    <property type="nucleotide sequence ID" value="NZ_VORX01000001.1"/>
</dbReference>
<dbReference type="OrthoDB" id="1453516at2"/>
<protein>
    <submittedName>
        <fullName evidence="1">Uncharacterized protein</fullName>
    </submittedName>
</protein>
<dbReference type="Proteomes" id="UP000321734">
    <property type="component" value="Unassembled WGS sequence"/>
</dbReference>
<accession>A0A5C7ARU2</accession>
<name>A0A5C7ARU2_9FLAO</name>
<dbReference type="AlphaFoldDB" id="A0A5C7ARU2"/>
<evidence type="ECO:0000313" key="1">
    <source>
        <dbReference type="EMBL" id="TXE10744.1"/>
    </source>
</evidence>
<evidence type="ECO:0000313" key="2">
    <source>
        <dbReference type="Proteomes" id="UP000321734"/>
    </source>
</evidence>
<reference evidence="1 2" key="1">
    <citation type="submission" date="2019-08" db="EMBL/GenBank/DDBJ databases">
        <title>Genome sequence of Gelidibacter salicanalis IC162T.</title>
        <authorList>
            <person name="Bowman J.P."/>
        </authorList>
    </citation>
    <scope>NUCLEOTIDE SEQUENCE [LARGE SCALE GENOMIC DNA]</scope>
    <source>
        <strain evidence="1 2">IC162</strain>
    </source>
</reference>
<organism evidence="1 2">
    <name type="scientific">Gelidibacter salicanalis</name>
    <dbReference type="NCBI Taxonomy" id="291193"/>
    <lineage>
        <taxon>Bacteria</taxon>
        <taxon>Pseudomonadati</taxon>
        <taxon>Bacteroidota</taxon>
        <taxon>Flavobacteriia</taxon>
        <taxon>Flavobacteriales</taxon>
        <taxon>Flavobacteriaceae</taxon>
        <taxon>Gelidibacter</taxon>
    </lineage>
</organism>
<comment type="caution">
    <text evidence="1">The sequence shown here is derived from an EMBL/GenBank/DDBJ whole genome shotgun (WGS) entry which is preliminary data.</text>
</comment>
<dbReference type="EMBL" id="VORX01000001">
    <property type="protein sequence ID" value="TXE10744.1"/>
    <property type="molecule type" value="Genomic_DNA"/>
</dbReference>